<organism evidence="2 3">
    <name type="scientific">Burkholderia ubonensis</name>
    <dbReference type="NCBI Taxonomy" id="101571"/>
    <lineage>
        <taxon>Bacteria</taxon>
        <taxon>Pseudomonadati</taxon>
        <taxon>Pseudomonadota</taxon>
        <taxon>Betaproteobacteria</taxon>
        <taxon>Burkholderiales</taxon>
        <taxon>Burkholderiaceae</taxon>
        <taxon>Burkholderia</taxon>
        <taxon>Burkholderia cepacia complex</taxon>
    </lineage>
</organism>
<dbReference type="SUPFAM" id="SSF47413">
    <property type="entry name" value="lambda repressor-like DNA-binding domains"/>
    <property type="match status" value="1"/>
</dbReference>
<dbReference type="Pfam" id="PF13560">
    <property type="entry name" value="HTH_31"/>
    <property type="match status" value="1"/>
</dbReference>
<gene>
    <name evidence="2" type="ORF">WJ33_03455</name>
</gene>
<accession>A0A103R911</accession>
<dbReference type="RefSeq" id="WP_059753788.1">
    <property type="nucleotide sequence ID" value="NZ_CP013414.1"/>
</dbReference>
<sequence length="181" mass="20562">MTIDETKITTFQSVCTIILRELRVARGIHQAVLADHCGKPPSFWEKIESGKTKLDFETLLRVCRGLDIVPSVVMQTAERYTWALRDRGWSVVFTDIGNADVLMEQAPKYWTSPGYRFWSSSSSVGPSILDTPRWMDNVPVPGWYGLTAAFVFADSESFRKSQLDEERHLPFVGPMRPFGNL</sequence>
<name>A0A103R911_9BURK</name>
<dbReference type="PROSITE" id="PS50943">
    <property type="entry name" value="HTH_CROC1"/>
    <property type="match status" value="1"/>
</dbReference>
<dbReference type="InterPro" id="IPR001387">
    <property type="entry name" value="Cro/C1-type_HTH"/>
</dbReference>
<dbReference type="Gene3D" id="1.10.260.40">
    <property type="entry name" value="lambda repressor-like DNA-binding domains"/>
    <property type="match status" value="1"/>
</dbReference>
<feature type="domain" description="HTH cro/C1-type" evidence="1">
    <location>
        <begin position="19"/>
        <end position="73"/>
    </location>
</feature>
<dbReference type="GO" id="GO:0003677">
    <property type="term" value="F:DNA binding"/>
    <property type="evidence" value="ECO:0007669"/>
    <property type="project" value="InterPro"/>
</dbReference>
<dbReference type="SMART" id="SM00530">
    <property type="entry name" value="HTH_XRE"/>
    <property type="match status" value="1"/>
</dbReference>
<dbReference type="AlphaFoldDB" id="A0A103R911"/>
<reference evidence="2 3" key="1">
    <citation type="submission" date="2015-11" db="EMBL/GenBank/DDBJ databases">
        <title>Expanding the genomic diversity of Burkholderia species for the development of highly accurate diagnostics.</title>
        <authorList>
            <person name="Sahl J."/>
            <person name="Keim P."/>
            <person name="Wagner D."/>
        </authorList>
    </citation>
    <scope>NUCLEOTIDE SEQUENCE [LARGE SCALE GENOMIC DNA]</scope>
    <source>
        <strain evidence="2 3">MSMB2036</strain>
    </source>
</reference>
<dbReference type="EMBL" id="LOXM01000156">
    <property type="protein sequence ID" value="KVG63450.1"/>
    <property type="molecule type" value="Genomic_DNA"/>
</dbReference>
<evidence type="ECO:0000313" key="2">
    <source>
        <dbReference type="EMBL" id="KVG63450.1"/>
    </source>
</evidence>
<comment type="caution">
    <text evidence="2">The sequence shown here is derived from an EMBL/GenBank/DDBJ whole genome shotgun (WGS) entry which is preliminary data.</text>
</comment>
<evidence type="ECO:0000313" key="3">
    <source>
        <dbReference type="Proteomes" id="UP000064029"/>
    </source>
</evidence>
<dbReference type="CDD" id="cd00093">
    <property type="entry name" value="HTH_XRE"/>
    <property type="match status" value="1"/>
</dbReference>
<proteinExistence type="predicted"/>
<evidence type="ECO:0000259" key="1">
    <source>
        <dbReference type="PROSITE" id="PS50943"/>
    </source>
</evidence>
<dbReference type="OrthoDB" id="9133643at2"/>
<dbReference type="InterPro" id="IPR010982">
    <property type="entry name" value="Lambda_DNA-bd_dom_sf"/>
</dbReference>
<protein>
    <submittedName>
        <fullName evidence="2">XRE family transcriptional regulator</fullName>
    </submittedName>
</protein>
<dbReference type="Proteomes" id="UP000064029">
    <property type="component" value="Unassembled WGS sequence"/>
</dbReference>